<dbReference type="InterPro" id="IPR036249">
    <property type="entry name" value="Thioredoxin-like_sf"/>
</dbReference>
<evidence type="ECO:0000313" key="4">
    <source>
        <dbReference type="EMBL" id="KAF4634547.1"/>
    </source>
</evidence>
<dbReference type="Gene3D" id="3.10.20.90">
    <property type="entry name" value="Phosphatidylinositol 3-kinase Catalytic Subunit, Chain A, domain 1"/>
    <property type="match status" value="1"/>
</dbReference>
<feature type="domain" description="UBX" evidence="3">
    <location>
        <begin position="407"/>
        <end position="478"/>
    </location>
</feature>
<dbReference type="PROSITE" id="PS50033">
    <property type="entry name" value="UBX"/>
    <property type="match status" value="1"/>
</dbReference>
<dbReference type="SUPFAM" id="SSF52833">
    <property type="entry name" value="Thioredoxin-like"/>
    <property type="match status" value="1"/>
</dbReference>
<dbReference type="SUPFAM" id="SSF54236">
    <property type="entry name" value="Ubiquitin-like"/>
    <property type="match status" value="1"/>
</dbReference>
<sequence length="514" mass="58276">MATPEIDISQLSESQQSALQQYTSVTDQDIQEAIPLLQRSQWNVEIAITKFFDGEGPDPVAEALAAQNRIPPPRAARQENLQQSLLRGSANALREQSRPDAAPRIVPQPADQAIPQPSLILAILFAPFKVLYKILSLPFNLFAYLFPFLPNFFRRNSASGTLRRVDTNGRRQLSPADSAQRVQREFAEEYGENELPWGGMGYAASLDATKRDFAFLLVVLISPEHDDTSTFCRNVLMNPEVNLFLRDPTHMIRLWIGDIRDSEAYQVSTALKCNKFPFTALICHTAEVSTTAMSVVARLTGPMEPNTYLAKLRSVHTTRTEQLETARSANAFQNAERNLRREQDSAYERSLAQDRERARQKREAEAAAEAAEKQRLEEEAYAVEMAEKRESWRKWRASKISPEPSADSKDIVRIALKMPHAARIMRRFRAQDSIEELYAFVECYEFLEDGAANSEKIPDKPEGYEHKFSFRLVTTLPRVIYEPEKGVTIGEKVGKSGNLIVEPISEEEDEDYDE</sequence>
<keyword evidence="1" id="KW-0175">Coiled coil</keyword>
<dbReference type="Pfam" id="PF14555">
    <property type="entry name" value="UBA_4"/>
    <property type="match status" value="1"/>
</dbReference>
<dbReference type="InterPro" id="IPR029071">
    <property type="entry name" value="Ubiquitin-like_domsf"/>
</dbReference>
<gene>
    <name evidence="4" type="ORF">G7Y89_g3562</name>
</gene>
<dbReference type="AlphaFoldDB" id="A0A8H4RR46"/>
<name>A0A8H4RR46_9HELO</name>
<dbReference type="OrthoDB" id="1026733at2759"/>
<keyword evidence="5" id="KW-1185">Reference proteome</keyword>
<dbReference type="Proteomes" id="UP000566819">
    <property type="component" value="Unassembled WGS sequence"/>
</dbReference>
<evidence type="ECO:0000259" key="3">
    <source>
        <dbReference type="PROSITE" id="PS50033"/>
    </source>
</evidence>
<reference evidence="4 5" key="1">
    <citation type="submission" date="2020-03" db="EMBL/GenBank/DDBJ databases">
        <title>Draft Genome Sequence of Cudoniella acicularis.</title>
        <authorList>
            <person name="Buettner E."/>
            <person name="Kellner H."/>
        </authorList>
    </citation>
    <scope>NUCLEOTIDE SEQUENCE [LARGE SCALE GENOMIC DNA]</scope>
    <source>
        <strain evidence="4 5">DSM 108380</strain>
    </source>
</reference>
<dbReference type="InterPro" id="IPR001012">
    <property type="entry name" value="UBX_dom"/>
</dbReference>
<accession>A0A8H4RR46</accession>
<evidence type="ECO:0000256" key="1">
    <source>
        <dbReference type="ARBA" id="ARBA00023054"/>
    </source>
</evidence>
<dbReference type="SUPFAM" id="SSF46934">
    <property type="entry name" value="UBA-like"/>
    <property type="match status" value="1"/>
</dbReference>
<dbReference type="SMART" id="SM00594">
    <property type="entry name" value="UAS"/>
    <property type="match status" value="1"/>
</dbReference>
<evidence type="ECO:0000313" key="5">
    <source>
        <dbReference type="Proteomes" id="UP000566819"/>
    </source>
</evidence>
<dbReference type="CDD" id="cd01767">
    <property type="entry name" value="UBX"/>
    <property type="match status" value="1"/>
</dbReference>
<dbReference type="Pfam" id="PF00789">
    <property type="entry name" value="UBX"/>
    <property type="match status" value="1"/>
</dbReference>
<dbReference type="EMBL" id="JAAMPI010000177">
    <property type="protein sequence ID" value="KAF4634547.1"/>
    <property type="molecule type" value="Genomic_DNA"/>
</dbReference>
<dbReference type="CDD" id="cd14273">
    <property type="entry name" value="UBA_TAP-C_like"/>
    <property type="match status" value="1"/>
</dbReference>
<dbReference type="Gene3D" id="1.10.8.10">
    <property type="entry name" value="DNA helicase RuvA subunit, C-terminal domain"/>
    <property type="match status" value="1"/>
</dbReference>
<dbReference type="GO" id="GO:0005783">
    <property type="term" value="C:endoplasmic reticulum"/>
    <property type="evidence" value="ECO:0007669"/>
    <property type="project" value="TreeGrafter"/>
</dbReference>
<dbReference type="InterPro" id="IPR009060">
    <property type="entry name" value="UBA-like_sf"/>
</dbReference>
<feature type="region of interest" description="Disordered" evidence="2">
    <location>
        <begin position="90"/>
        <end position="109"/>
    </location>
</feature>
<dbReference type="InterPro" id="IPR050730">
    <property type="entry name" value="UBX_domain-protein"/>
</dbReference>
<dbReference type="Gene3D" id="3.40.30.10">
    <property type="entry name" value="Glutaredoxin"/>
    <property type="match status" value="1"/>
</dbReference>
<protein>
    <recommendedName>
        <fullName evidence="3">UBX domain-containing protein</fullName>
    </recommendedName>
</protein>
<feature type="compositionally biased region" description="Basic and acidic residues" evidence="2">
    <location>
        <begin position="337"/>
        <end position="358"/>
    </location>
</feature>
<dbReference type="PANTHER" id="PTHR23322:SF1">
    <property type="entry name" value="FAS-ASSOCIATED FACTOR 2"/>
    <property type="match status" value="1"/>
</dbReference>
<evidence type="ECO:0000256" key="2">
    <source>
        <dbReference type="SAM" id="MobiDB-lite"/>
    </source>
</evidence>
<dbReference type="GO" id="GO:0043130">
    <property type="term" value="F:ubiquitin binding"/>
    <property type="evidence" value="ECO:0007669"/>
    <property type="project" value="TreeGrafter"/>
</dbReference>
<feature type="region of interest" description="Disordered" evidence="2">
    <location>
        <begin position="333"/>
        <end position="358"/>
    </location>
</feature>
<dbReference type="InterPro" id="IPR006577">
    <property type="entry name" value="UAS"/>
</dbReference>
<dbReference type="GO" id="GO:0036503">
    <property type="term" value="P:ERAD pathway"/>
    <property type="evidence" value="ECO:0007669"/>
    <property type="project" value="TreeGrafter"/>
</dbReference>
<dbReference type="SMART" id="SM00166">
    <property type="entry name" value="UBX"/>
    <property type="match status" value="1"/>
</dbReference>
<proteinExistence type="predicted"/>
<dbReference type="PANTHER" id="PTHR23322">
    <property type="entry name" value="FAS-ASSOCIATED PROTEIN"/>
    <property type="match status" value="1"/>
</dbReference>
<organism evidence="4 5">
    <name type="scientific">Cudoniella acicularis</name>
    <dbReference type="NCBI Taxonomy" id="354080"/>
    <lineage>
        <taxon>Eukaryota</taxon>
        <taxon>Fungi</taxon>
        <taxon>Dikarya</taxon>
        <taxon>Ascomycota</taxon>
        <taxon>Pezizomycotina</taxon>
        <taxon>Leotiomycetes</taxon>
        <taxon>Helotiales</taxon>
        <taxon>Tricladiaceae</taxon>
        <taxon>Cudoniella</taxon>
    </lineage>
</organism>
<comment type="caution">
    <text evidence="4">The sequence shown here is derived from an EMBL/GenBank/DDBJ whole genome shotgun (WGS) entry which is preliminary data.</text>
</comment>